<evidence type="ECO:0000259" key="2">
    <source>
        <dbReference type="Pfam" id="PF13524"/>
    </source>
</evidence>
<name>A0A2W0CE31_9BACL</name>
<gene>
    <name evidence="3" type="ORF">PIL02S_03513</name>
</gene>
<evidence type="ECO:0000313" key="3">
    <source>
        <dbReference type="EMBL" id="PYY28362.1"/>
    </source>
</evidence>
<evidence type="ECO:0000313" key="4">
    <source>
        <dbReference type="Proteomes" id="UP000247459"/>
    </source>
</evidence>
<dbReference type="Proteomes" id="UP000247459">
    <property type="component" value="Unassembled WGS sequence"/>
</dbReference>
<organism evidence="3 4">
    <name type="scientific">Paenibacillus illinoisensis</name>
    <dbReference type="NCBI Taxonomy" id="59845"/>
    <lineage>
        <taxon>Bacteria</taxon>
        <taxon>Bacillati</taxon>
        <taxon>Bacillota</taxon>
        <taxon>Bacilli</taxon>
        <taxon>Bacillales</taxon>
        <taxon>Paenibacillaceae</taxon>
        <taxon>Paenibacillus</taxon>
    </lineage>
</organism>
<feature type="domain" description="Spore protein YkvP N-terminal" evidence="1">
    <location>
        <begin position="9"/>
        <end position="117"/>
    </location>
</feature>
<reference evidence="3 4" key="1">
    <citation type="submission" date="2018-01" db="EMBL/GenBank/DDBJ databases">
        <title>Genome sequence of the PGP bacterium Paenibacillus illinoisensis E3.</title>
        <authorList>
            <person name="Rolli E."/>
            <person name="Marasco R."/>
            <person name="Bessem C."/>
            <person name="Michoud G."/>
            <person name="Gaiarsa S."/>
            <person name="Borin S."/>
            <person name="Daffonchio D."/>
        </authorList>
    </citation>
    <scope>NUCLEOTIDE SEQUENCE [LARGE SCALE GENOMIC DNA]</scope>
    <source>
        <strain evidence="3 4">E3</strain>
    </source>
</reference>
<proteinExistence type="predicted"/>
<accession>A0A2W0CE31</accession>
<dbReference type="EMBL" id="PRLG01000020">
    <property type="protein sequence ID" value="PYY28362.1"/>
    <property type="molecule type" value="Genomic_DNA"/>
</dbReference>
<dbReference type="Pfam" id="PF13524">
    <property type="entry name" value="Glyco_trans_1_2"/>
    <property type="match status" value="1"/>
</dbReference>
<evidence type="ECO:0000259" key="1">
    <source>
        <dbReference type="Pfam" id="PF12996"/>
    </source>
</evidence>
<sequence>MVFLLSLKILCTNNSQLIKQGIASGFRNLGHEVFIMDGEYQLWDKSKEVQVEIFKDFIENNPIDMVFSECFANFAEGIFEHTKEKGIFHAYWAIEDTPHDHWIGDYWSDYADFVFTTTAECLPNYWNKGIQAELMLFGCNPKFHKRIDTDIQRDIVLIANNYERRFNQTKKFILPVVERGYDVSIFGNEWWMDSDRDVNLINHASVYKGYGAYEDLPYLYSSSKLILGQNLDDASITQTSMRPFEALAIGGGILVSPYTKAQEYLFHDHVYLPKNTDEMLSMVDEVLNMTDRQRKQKAKKAQQFVYKYHNYDLRAAQVINAYHGHKP</sequence>
<dbReference type="Pfam" id="PF12996">
    <property type="entry name" value="DUF3880"/>
    <property type="match status" value="1"/>
</dbReference>
<dbReference type="SUPFAM" id="SSF53756">
    <property type="entry name" value="UDP-Glycosyltransferase/glycogen phosphorylase"/>
    <property type="match status" value="1"/>
</dbReference>
<dbReference type="AlphaFoldDB" id="A0A2W0CE31"/>
<feature type="domain" description="Spore protein YkvP/CgeB glycosyl transferase-like" evidence="2">
    <location>
        <begin position="171"/>
        <end position="319"/>
    </location>
</feature>
<protein>
    <submittedName>
        <fullName evidence="3">Uncharacterized protein</fullName>
    </submittedName>
</protein>
<dbReference type="InterPro" id="IPR024542">
    <property type="entry name" value="YkvP_N"/>
</dbReference>
<dbReference type="InterPro" id="IPR055259">
    <property type="entry name" value="YkvP/CgeB_Glyco_trans-like"/>
</dbReference>
<comment type="caution">
    <text evidence="3">The sequence shown here is derived from an EMBL/GenBank/DDBJ whole genome shotgun (WGS) entry which is preliminary data.</text>
</comment>